<comment type="caution">
    <text evidence="2">The sequence shown here is derived from an EMBL/GenBank/DDBJ whole genome shotgun (WGS) entry which is preliminary data.</text>
</comment>
<dbReference type="Pfam" id="PF01610">
    <property type="entry name" value="DDE_Tnp_ISL3"/>
    <property type="match status" value="1"/>
</dbReference>
<dbReference type="EMBL" id="JABGBP010000055">
    <property type="protein sequence ID" value="NOL59614.1"/>
    <property type="molecule type" value="Genomic_DNA"/>
</dbReference>
<dbReference type="InterPro" id="IPR047951">
    <property type="entry name" value="Transpos_ISL3"/>
</dbReference>
<reference evidence="2 3" key="1">
    <citation type="submission" date="2020-05" db="EMBL/GenBank/DDBJ databases">
        <authorList>
            <person name="Zhang R."/>
        </authorList>
    </citation>
    <scope>NUCLEOTIDE SEQUENCE [LARGE SCALE GENOMIC DNA]</scope>
    <source>
        <strain evidence="2 3">DSM 28986</strain>
    </source>
</reference>
<evidence type="ECO:0000313" key="3">
    <source>
        <dbReference type="Proteomes" id="UP000546917"/>
    </source>
</evidence>
<feature type="domain" description="Transposase IS204/IS1001/IS1096/IS1165 DDE" evidence="1">
    <location>
        <begin position="2"/>
        <end position="120"/>
    </location>
</feature>
<evidence type="ECO:0000259" key="1">
    <source>
        <dbReference type="Pfam" id="PF01610"/>
    </source>
</evidence>
<dbReference type="InterPro" id="IPR002560">
    <property type="entry name" value="Transposase_DDE"/>
</dbReference>
<sequence>MLKSTRFLWLKNTSSMTRKEKRKFKTIKKLDLKTAKAYHLRIALQRLWTLPKNMAERYLGKWISWTLRSGIKEIVRFGKTIKRNSNGIINAIMLDLSNSVAEGINNKIKTAFKRSYGFKSDAYRDTMIFLVAGNLELPTLLG</sequence>
<proteinExistence type="predicted"/>
<gene>
    <name evidence="2" type="ORF">HLB00_02035</name>
</gene>
<dbReference type="PANTHER" id="PTHR33498:SF1">
    <property type="entry name" value="TRANSPOSASE FOR INSERTION SEQUENCE ELEMENT IS1557"/>
    <property type="match status" value="1"/>
</dbReference>
<dbReference type="PANTHER" id="PTHR33498">
    <property type="entry name" value="TRANSPOSASE FOR INSERTION SEQUENCE ELEMENT IS1557"/>
    <property type="match status" value="1"/>
</dbReference>
<organism evidence="2 3">
    <name type="scientific">Ferroplasma acidiphilum</name>
    <dbReference type="NCBI Taxonomy" id="74969"/>
    <lineage>
        <taxon>Archaea</taxon>
        <taxon>Methanobacteriati</taxon>
        <taxon>Thermoplasmatota</taxon>
        <taxon>Thermoplasmata</taxon>
        <taxon>Thermoplasmatales</taxon>
        <taxon>Ferroplasmaceae</taxon>
        <taxon>Ferroplasma</taxon>
    </lineage>
</organism>
<dbReference type="AlphaFoldDB" id="A0A7K4FKQ9"/>
<accession>A0A7K4FKQ9</accession>
<name>A0A7K4FKQ9_9ARCH</name>
<evidence type="ECO:0000313" key="2">
    <source>
        <dbReference type="EMBL" id="NOL59614.1"/>
    </source>
</evidence>
<protein>
    <recommendedName>
        <fullName evidence="1">Transposase IS204/IS1001/IS1096/IS1165 DDE domain-containing protein</fullName>
    </recommendedName>
</protein>
<dbReference type="Proteomes" id="UP000546917">
    <property type="component" value="Unassembled WGS sequence"/>
</dbReference>